<dbReference type="PANTHER" id="PTHR43132">
    <property type="entry name" value="ARSENICAL RESISTANCE OPERON REPRESSOR ARSR-RELATED"/>
    <property type="match status" value="1"/>
</dbReference>
<dbReference type="SUPFAM" id="SSF46785">
    <property type="entry name" value="Winged helix' DNA-binding domain"/>
    <property type="match status" value="1"/>
</dbReference>
<dbReference type="NCBIfam" id="NF033788">
    <property type="entry name" value="HTH_metalloreg"/>
    <property type="match status" value="1"/>
</dbReference>
<accession>A0A450Z0G6</accession>
<reference evidence="6" key="1">
    <citation type="submission" date="2019-02" db="EMBL/GenBank/DDBJ databases">
        <authorList>
            <person name="Gruber-Vodicka R. H."/>
            <person name="Seah K. B. B."/>
        </authorList>
    </citation>
    <scope>NUCLEOTIDE SEQUENCE</scope>
    <source>
        <strain evidence="7">BECK_S127</strain>
        <strain evidence="6">BECK_S1320</strain>
        <strain evidence="5">BECK_S1321</strain>
    </source>
</reference>
<gene>
    <name evidence="7" type="ORF">BECKSD772D_GA0070982_108310</name>
    <name evidence="6" type="ORF">BECKSD772E_GA0070983_10912</name>
    <name evidence="5" type="ORF">BECKSD772F_GA0070984_10908</name>
</gene>
<dbReference type="Gene3D" id="1.10.10.10">
    <property type="entry name" value="Winged helix-like DNA-binding domain superfamily/Winged helix DNA-binding domain"/>
    <property type="match status" value="1"/>
</dbReference>
<keyword evidence="3" id="KW-0804">Transcription</keyword>
<dbReference type="InterPro" id="IPR051011">
    <property type="entry name" value="Metal_resp_trans_reg"/>
</dbReference>
<keyword evidence="2" id="KW-0238">DNA-binding</keyword>
<dbReference type="EMBL" id="CAADHB010000083">
    <property type="protein sequence ID" value="VFK80075.1"/>
    <property type="molecule type" value="Genomic_DNA"/>
</dbReference>
<name>A0A450Z0G6_9GAMM</name>
<dbReference type="EMBL" id="CAADFR010000090">
    <property type="protein sequence ID" value="VFK41329.1"/>
    <property type="molecule type" value="Genomic_DNA"/>
</dbReference>
<dbReference type="EMBL" id="CAADFU010000091">
    <property type="protein sequence ID" value="VFK47270.1"/>
    <property type="molecule type" value="Genomic_DNA"/>
</dbReference>
<dbReference type="SMART" id="SM00418">
    <property type="entry name" value="HTH_ARSR"/>
    <property type="match status" value="1"/>
</dbReference>
<sequence length="122" mass="13671">MNTLLKQHPLDQSVMDDNSTLTARALKAMAHPLRWRILCTLGDNELSVGEIVEKTGTSQSNVSQHLEQLRNKNIVTARKEANRVYYRIRNDQLLMLIGTMREVLCPANLDIRASAKTGGGLQ</sequence>
<dbReference type="GO" id="GO:0003700">
    <property type="term" value="F:DNA-binding transcription factor activity"/>
    <property type="evidence" value="ECO:0007669"/>
    <property type="project" value="InterPro"/>
</dbReference>
<evidence type="ECO:0000256" key="2">
    <source>
        <dbReference type="ARBA" id="ARBA00023125"/>
    </source>
</evidence>
<organism evidence="6">
    <name type="scientific">Candidatus Kentrum sp. SD</name>
    <dbReference type="NCBI Taxonomy" id="2126332"/>
    <lineage>
        <taxon>Bacteria</taxon>
        <taxon>Pseudomonadati</taxon>
        <taxon>Pseudomonadota</taxon>
        <taxon>Gammaproteobacteria</taxon>
        <taxon>Candidatus Kentrum</taxon>
    </lineage>
</organism>
<dbReference type="GO" id="GO:0003677">
    <property type="term" value="F:DNA binding"/>
    <property type="evidence" value="ECO:0007669"/>
    <property type="project" value="UniProtKB-KW"/>
</dbReference>
<dbReference type="Pfam" id="PF01022">
    <property type="entry name" value="HTH_5"/>
    <property type="match status" value="1"/>
</dbReference>
<dbReference type="PROSITE" id="PS50987">
    <property type="entry name" value="HTH_ARSR_2"/>
    <property type="match status" value="1"/>
</dbReference>
<evidence type="ECO:0000313" key="5">
    <source>
        <dbReference type="EMBL" id="VFK41329.1"/>
    </source>
</evidence>
<evidence type="ECO:0000313" key="7">
    <source>
        <dbReference type="EMBL" id="VFK80075.1"/>
    </source>
</evidence>
<protein>
    <submittedName>
        <fullName evidence="6">Transcriptional regulator, ArsR family</fullName>
    </submittedName>
</protein>
<dbReference type="InterPro" id="IPR036390">
    <property type="entry name" value="WH_DNA-bd_sf"/>
</dbReference>
<dbReference type="InterPro" id="IPR036388">
    <property type="entry name" value="WH-like_DNA-bd_sf"/>
</dbReference>
<dbReference type="AlphaFoldDB" id="A0A450Z0G6"/>
<feature type="domain" description="HTH arsR-type" evidence="4">
    <location>
        <begin position="14"/>
        <end position="108"/>
    </location>
</feature>
<dbReference type="InterPro" id="IPR001845">
    <property type="entry name" value="HTH_ArsR_DNA-bd_dom"/>
</dbReference>
<evidence type="ECO:0000256" key="1">
    <source>
        <dbReference type="ARBA" id="ARBA00023015"/>
    </source>
</evidence>
<dbReference type="PANTHER" id="PTHR43132:SF2">
    <property type="entry name" value="ARSENICAL RESISTANCE OPERON REPRESSOR ARSR-RELATED"/>
    <property type="match status" value="1"/>
</dbReference>
<evidence type="ECO:0000256" key="3">
    <source>
        <dbReference type="ARBA" id="ARBA00023163"/>
    </source>
</evidence>
<dbReference type="InterPro" id="IPR011991">
    <property type="entry name" value="ArsR-like_HTH"/>
</dbReference>
<evidence type="ECO:0000259" key="4">
    <source>
        <dbReference type="PROSITE" id="PS50987"/>
    </source>
</evidence>
<evidence type="ECO:0000313" key="6">
    <source>
        <dbReference type="EMBL" id="VFK47270.1"/>
    </source>
</evidence>
<dbReference type="PRINTS" id="PR00778">
    <property type="entry name" value="HTHARSR"/>
</dbReference>
<dbReference type="CDD" id="cd00090">
    <property type="entry name" value="HTH_ARSR"/>
    <property type="match status" value="1"/>
</dbReference>
<keyword evidence="1" id="KW-0805">Transcription regulation</keyword>
<proteinExistence type="predicted"/>